<name>A0A2Z4UB00_9FIRM</name>
<dbReference type="Proteomes" id="UP000250003">
    <property type="component" value="Chromosome"/>
</dbReference>
<reference evidence="3" key="1">
    <citation type="submission" date="2018-06" db="EMBL/GenBank/DDBJ databases">
        <title>Description of Blautia argi sp. nov., a new anaerobic isolated from dog feces.</title>
        <authorList>
            <person name="Chang Y.-H."/>
            <person name="Paek J."/>
            <person name="Shin Y."/>
        </authorList>
    </citation>
    <scope>NUCLEOTIDE SEQUENCE [LARGE SCALE GENOMIC DNA]</scope>
    <source>
        <strain evidence="3">KCTC 15426</strain>
    </source>
</reference>
<feature type="domain" description="Cysteine-rich small" evidence="1">
    <location>
        <begin position="17"/>
        <end position="98"/>
    </location>
</feature>
<protein>
    <recommendedName>
        <fullName evidence="1">Cysteine-rich small domain-containing protein</fullName>
    </recommendedName>
</protein>
<organism evidence="2 3">
    <name type="scientific">Blautia argi</name>
    <dbReference type="NCBI Taxonomy" id="1912897"/>
    <lineage>
        <taxon>Bacteria</taxon>
        <taxon>Bacillati</taxon>
        <taxon>Bacillota</taxon>
        <taxon>Clostridia</taxon>
        <taxon>Lachnospirales</taxon>
        <taxon>Lachnospiraceae</taxon>
        <taxon>Blautia</taxon>
    </lineage>
</organism>
<evidence type="ECO:0000313" key="2">
    <source>
        <dbReference type="EMBL" id="AWY98186.1"/>
    </source>
</evidence>
<dbReference type="Pfam" id="PF04071">
    <property type="entry name" value="zf-like"/>
    <property type="match status" value="1"/>
</dbReference>
<proteinExistence type="predicted"/>
<dbReference type="KEGG" id="blau:DQQ01_08550"/>
<dbReference type="AlphaFoldDB" id="A0A2Z4UB00"/>
<keyword evidence="3" id="KW-1185">Reference proteome</keyword>
<dbReference type="InterPro" id="IPR007212">
    <property type="entry name" value="Zf-like"/>
</dbReference>
<dbReference type="RefSeq" id="WP_111919675.1">
    <property type="nucleotide sequence ID" value="NZ_CAUWHR010000016.1"/>
</dbReference>
<dbReference type="OrthoDB" id="9799337at2"/>
<evidence type="ECO:0000313" key="3">
    <source>
        <dbReference type="Proteomes" id="UP000250003"/>
    </source>
</evidence>
<accession>A0A2Z4UB00</accession>
<dbReference type="EMBL" id="CP030280">
    <property type="protein sequence ID" value="AWY98186.1"/>
    <property type="molecule type" value="Genomic_DNA"/>
</dbReference>
<sequence>MSEEKKQEKPYWEDKEYSFFSHKNCEYFPCHETKDTDNFNCLFCYCPLYALGSKCGGNFKYTDNGIKDCSACLLPHKKKNYGYIMSKYNEIMELAKKNR</sequence>
<gene>
    <name evidence="2" type="ORF">DQQ01_08550</name>
</gene>
<evidence type="ECO:0000259" key="1">
    <source>
        <dbReference type="Pfam" id="PF04071"/>
    </source>
</evidence>